<dbReference type="EMBL" id="LAZR01000403">
    <property type="protein sequence ID" value="KKN70436.1"/>
    <property type="molecule type" value="Genomic_DNA"/>
</dbReference>
<proteinExistence type="predicted"/>
<reference evidence="1" key="1">
    <citation type="journal article" date="2015" name="Nature">
        <title>Complex archaea that bridge the gap between prokaryotes and eukaryotes.</title>
        <authorList>
            <person name="Spang A."/>
            <person name="Saw J.H."/>
            <person name="Jorgensen S.L."/>
            <person name="Zaremba-Niedzwiedzka K."/>
            <person name="Martijn J."/>
            <person name="Lind A.E."/>
            <person name="van Eijk R."/>
            <person name="Schleper C."/>
            <person name="Guy L."/>
            <person name="Ettema T.J."/>
        </authorList>
    </citation>
    <scope>NUCLEOTIDE SEQUENCE</scope>
</reference>
<gene>
    <name evidence="1" type="ORF">LCGC14_0431310</name>
</gene>
<dbReference type="AlphaFoldDB" id="A0A0F9VA67"/>
<sequence>MKKISEEKIAIIGQKHFGDMGTISLEYPIEVAQAQLDSYEKEHKKVVKEIFREIEDKGLFQNPKHILLTDKEWQALRQKYGVK</sequence>
<evidence type="ECO:0000313" key="1">
    <source>
        <dbReference type="EMBL" id="KKN70436.1"/>
    </source>
</evidence>
<accession>A0A0F9VA67</accession>
<comment type="caution">
    <text evidence="1">The sequence shown here is derived from an EMBL/GenBank/DDBJ whole genome shotgun (WGS) entry which is preliminary data.</text>
</comment>
<protein>
    <submittedName>
        <fullName evidence="1">Uncharacterized protein</fullName>
    </submittedName>
</protein>
<name>A0A0F9VA67_9ZZZZ</name>
<organism evidence="1">
    <name type="scientific">marine sediment metagenome</name>
    <dbReference type="NCBI Taxonomy" id="412755"/>
    <lineage>
        <taxon>unclassified sequences</taxon>
        <taxon>metagenomes</taxon>
        <taxon>ecological metagenomes</taxon>
    </lineage>
</organism>